<evidence type="ECO:0008006" key="4">
    <source>
        <dbReference type="Google" id="ProtNLM"/>
    </source>
</evidence>
<reference evidence="2" key="2">
    <citation type="submission" date="2025-08" db="UniProtKB">
        <authorList>
            <consortium name="Ensembl"/>
        </authorList>
    </citation>
    <scope>IDENTIFICATION</scope>
</reference>
<dbReference type="Proteomes" id="UP000008144">
    <property type="component" value="Unassembled WGS sequence"/>
</dbReference>
<accession>A0A1W2W554</accession>
<name>F6VQV0_CIOIN</name>
<dbReference type="InterPro" id="IPR011992">
    <property type="entry name" value="EF-hand-dom_pair"/>
</dbReference>
<feature type="chain" id="PRO_5014090271" description="EF-hand domain-containing protein" evidence="1">
    <location>
        <begin position="20"/>
        <end position="168"/>
    </location>
</feature>
<keyword evidence="1" id="KW-0732">Signal</keyword>
<reference evidence="2" key="3">
    <citation type="submission" date="2025-09" db="UniProtKB">
        <authorList>
            <consortium name="Ensembl"/>
        </authorList>
    </citation>
    <scope>IDENTIFICATION</scope>
</reference>
<dbReference type="HOGENOM" id="CLU_1585891_0_0_1"/>
<protein>
    <recommendedName>
        <fullName evidence="4">EF-hand domain-containing protein</fullName>
    </recommendedName>
</protein>
<sequence>MNIVKNVFLLIGFISAAGGANLESVYPSYAAHATPFFNHLDRNSDGLLTADEAAGRLRVFLTTQNGILPQIEEYDWDNLPEFVMPNVEGFPIMLEEFDSNLDGMLSKEEMTTVTKDAVVVFYWRVDHTHTKILVGCDIVRNRLLDMQQIFNFATSLIRTIYAKLTSFF</sequence>
<organism evidence="2 3">
    <name type="scientific">Ciona intestinalis</name>
    <name type="common">Transparent sea squirt</name>
    <name type="synonym">Ascidia intestinalis</name>
    <dbReference type="NCBI Taxonomy" id="7719"/>
    <lineage>
        <taxon>Eukaryota</taxon>
        <taxon>Metazoa</taxon>
        <taxon>Chordata</taxon>
        <taxon>Tunicata</taxon>
        <taxon>Ascidiacea</taxon>
        <taxon>Phlebobranchia</taxon>
        <taxon>Cionidae</taxon>
        <taxon>Ciona</taxon>
    </lineage>
</organism>
<evidence type="ECO:0000313" key="2">
    <source>
        <dbReference type="Ensembl" id="ENSCINP00000017795.3"/>
    </source>
</evidence>
<proteinExistence type="predicted"/>
<dbReference type="InParanoid" id="F6VQV0"/>
<reference evidence="3" key="1">
    <citation type="journal article" date="2002" name="Science">
        <title>The draft genome of Ciona intestinalis: insights into chordate and vertebrate origins.</title>
        <authorList>
            <person name="Dehal P."/>
            <person name="Satou Y."/>
            <person name="Campbell R.K."/>
            <person name="Chapman J."/>
            <person name="Degnan B."/>
            <person name="De Tomaso A."/>
            <person name="Davidson B."/>
            <person name="Di Gregorio A."/>
            <person name="Gelpke M."/>
            <person name="Goodstein D.M."/>
            <person name="Harafuji N."/>
            <person name="Hastings K.E."/>
            <person name="Ho I."/>
            <person name="Hotta K."/>
            <person name="Huang W."/>
            <person name="Kawashima T."/>
            <person name="Lemaire P."/>
            <person name="Martinez D."/>
            <person name="Meinertzhagen I.A."/>
            <person name="Necula S."/>
            <person name="Nonaka M."/>
            <person name="Putnam N."/>
            <person name="Rash S."/>
            <person name="Saiga H."/>
            <person name="Satake M."/>
            <person name="Terry A."/>
            <person name="Yamada L."/>
            <person name="Wang H.G."/>
            <person name="Awazu S."/>
            <person name="Azumi K."/>
            <person name="Boore J."/>
            <person name="Branno M."/>
            <person name="Chin-Bow S."/>
            <person name="DeSantis R."/>
            <person name="Doyle S."/>
            <person name="Francino P."/>
            <person name="Keys D.N."/>
            <person name="Haga S."/>
            <person name="Hayashi H."/>
            <person name="Hino K."/>
            <person name="Imai K.S."/>
            <person name="Inaba K."/>
            <person name="Kano S."/>
            <person name="Kobayashi K."/>
            <person name="Kobayashi M."/>
            <person name="Lee B.I."/>
            <person name="Makabe K.W."/>
            <person name="Manohar C."/>
            <person name="Matassi G."/>
            <person name="Medina M."/>
            <person name="Mochizuki Y."/>
            <person name="Mount S."/>
            <person name="Morishita T."/>
            <person name="Miura S."/>
            <person name="Nakayama A."/>
            <person name="Nishizaka S."/>
            <person name="Nomoto H."/>
            <person name="Ohta F."/>
            <person name="Oishi K."/>
            <person name="Rigoutsos I."/>
            <person name="Sano M."/>
            <person name="Sasaki A."/>
            <person name="Sasakura Y."/>
            <person name="Shoguchi E."/>
            <person name="Shin-i T."/>
            <person name="Spagnuolo A."/>
            <person name="Stainier D."/>
            <person name="Suzuki M.M."/>
            <person name="Tassy O."/>
            <person name="Takatori N."/>
            <person name="Tokuoka M."/>
            <person name="Yagi K."/>
            <person name="Yoshizaki F."/>
            <person name="Wada S."/>
            <person name="Zhang C."/>
            <person name="Hyatt P.D."/>
            <person name="Larimer F."/>
            <person name="Detter C."/>
            <person name="Doggett N."/>
            <person name="Glavina T."/>
            <person name="Hawkins T."/>
            <person name="Richardson P."/>
            <person name="Lucas S."/>
            <person name="Kohara Y."/>
            <person name="Levine M."/>
            <person name="Satoh N."/>
            <person name="Rokhsar D.S."/>
        </authorList>
    </citation>
    <scope>NUCLEOTIDE SEQUENCE [LARGE SCALE GENOMIC DNA]</scope>
</reference>
<dbReference type="Ensembl" id="ENSCINT00000017795.3">
    <property type="protein sequence ID" value="ENSCINP00000017795.3"/>
    <property type="gene ID" value="ENSCING00000008730.3"/>
</dbReference>
<dbReference type="SUPFAM" id="SSF47473">
    <property type="entry name" value="EF-hand"/>
    <property type="match status" value="1"/>
</dbReference>
<evidence type="ECO:0000313" key="3">
    <source>
        <dbReference type="Proteomes" id="UP000008144"/>
    </source>
</evidence>
<feature type="signal peptide" evidence="1">
    <location>
        <begin position="1"/>
        <end position="19"/>
    </location>
</feature>
<keyword evidence="3" id="KW-1185">Reference proteome</keyword>
<evidence type="ECO:0000256" key="1">
    <source>
        <dbReference type="SAM" id="SignalP"/>
    </source>
</evidence>
<accession>F6VQV0</accession>
<dbReference type="AlphaFoldDB" id="F6VQV0"/>
<dbReference type="Gene3D" id="1.10.238.10">
    <property type="entry name" value="EF-hand"/>
    <property type="match status" value="1"/>
</dbReference>
<dbReference type="OMA" id="AHATPFF"/>